<dbReference type="OMA" id="IITWIMH"/>
<dbReference type="eggNOG" id="ENOG502QREF">
    <property type="taxonomic scope" value="Eukaryota"/>
</dbReference>
<dbReference type="KEGG" id="pic:PICST_30713"/>
<reference evidence="6 7" key="1">
    <citation type="journal article" date="2007" name="Nat. Biotechnol.">
        <title>Genome sequence of the lignocellulose-bioconverting and xylose-fermenting yeast Pichia stipitis.</title>
        <authorList>
            <person name="Jeffries T.W."/>
            <person name="Grigoriev I.V."/>
            <person name="Grimwood J."/>
            <person name="Laplaza J.M."/>
            <person name="Aerts A."/>
            <person name="Salamov A."/>
            <person name="Schmutz J."/>
            <person name="Lindquist E."/>
            <person name="Dehal P."/>
            <person name="Shapiro H."/>
            <person name="Jin Y.S."/>
            <person name="Passoth V."/>
            <person name="Richardson P.M."/>
        </authorList>
    </citation>
    <scope>NUCLEOTIDE SEQUENCE [LARGE SCALE GENOMIC DNA]</scope>
    <source>
        <strain evidence="7">ATCC 58785 / CBS 6054 / NBRC 10063 / NRRL Y-11545</strain>
    </source>
</reference>
<comment type="subcellular location">
    <subcellularLocation>
        <location evidence="1">Membrane</location>
        <topology evidence="1">Single-pass membrane protein</topology>
    </subcellularLocation>
</comment>
<evidence type="ECO:0000313" key="7">
    <source>
        <dbReference type="Proteomes" id="UP000002258"/>
    </source>
</evidence>
<evidence type="ECO:0000259" key="5">
    <source>
        <dbReference type="Pfam" id="PF04991"/>
    </source>
</evidence>
<evidence type="ECO:0000313" key="6">
    <source>
        <dbReference type="EMBL" id="ABN65747.2"/>
    </source>
</evidence>
<dbReference type="EMBL" id="CP000497">
    <property type="protein sequence ID" value="ABN65747.2"/>
    <property type="molecule type" value="Genomic_DNA"/>
</dbReference>
<dbReference type="OrthoDB" id="444255at2759"/>
<dbReference type="AlphaFoldDB" id="A3LRJ6"/>
<dbReference type="Proteomes" id="UP000002258">
    <property type="component" value="Chromosome 3"/>
</dbReference>
<dbReference type="STRING" id="322104.A3LRJ6"/>
<dbReference type="HOGENOM" id="CLU_008074_2_0_1"/>
<evidence type="ECO:0000256" key="2">
    <source>
        <dbReference type="ARBA" id="ARBA00022692"/>
    </source>
</evidence>
<dbReference type="InterPro" id="IPR007074">
    <property type="entry name" value="LicD/FKTN/FKRP_NTP_transf"/>
</dbReference>
<keyword evidence="2" id="KW-0812">Transmembrane</keyword>
<proteinExistence type="predicted"/>
<keyword evidence="7" id="KW-1185">Reference proteome</keyword>
<dbReference type="PANTHER" id="PTHR15407">
    <property type="entry name" value="FUKUTIN-RELATED"/>
    <property type="match status" value="1"/>
</dbReference>
<sequence length="759" mass="89097">MMYFAFNRVTENRIPAFVISQEPSFNYPRRSKSFEKSVEVLFKEVEKNPDQYWVSNTALTEVQIDVPIRPFLAKYENDDSWASKKELYYDPRFTLSMYLNELRTQYLRTKDAGSRVVDANSYSNTPILPFNWADWMDLTSLNKELVKPIDERISCEWLMENTNNQPDPYFCIENNDFPESELKALGFKYKEQLPGAIINAHARHEDRSVNNLRVFQAKAHALTHLPKPYRVIILNGDKKGGTYEFDVDLNSNQRLASSQMIDNYLVSNNINIEEVDEDFVIKLNHIDELNKLKEAVTPLHLQPEDKGYKMYHTLKKQSNPRASREFHLEAKSFNFESIESQAEALINKPELSHSEKSYLSGLIECAQYNDTSEPVYFGMPVIDNQDPDNLDHEWGWHYDWRFFNGALNYHREGWTQQDKNIRTNIILERLLRTWNTFAEEKGIISWIMHGPLLSWYWNGLMFPFDVDIDIQMPMADLVRLARDFNQTLVVENPEDGYGRFLIDVGSYMHHRGISGHNHIDARFVDVDSGIYIDITGLSKSDANLPEEYSKKEKFELTEISKQDGDDKAEIYNDRRKHFYKLDQLSPLRYSMMGGVPVYIPSTITNRLKFEYSKGLSRYEYGGWYFVSVLNLWIQETYIIDTFSKTNFYKEDDIEKVDKEKVTNFVQNMTEEDALSLLEVTDVLVEYYLTKKHTDTHTLESIFLFDRTGNDTNFSAQTPHFKEIYNELTSTFKIAPKPLRKCLYDFENIEKPRRQARISN</sequence>
<dbReference type="InParanoid" id="A3LRJ6"/>
<dbReference type="GeneID" id="4838082"/>
<organism evidence="6 7">
    <name type="scientific">Scheffersomyces stipitis (strain ATCC 58785 / CBS 6054 / NBRC 10063 / NRRL Y-11545)</name>
    <name type="common">Yeast</name>
    <name type="synonym">Pichia stipitis</name>
    <dbReference type="NCBI Taxonomy" id="322104"/>
    <lineage>
        <taxon>Eukaryota</taxon>
        <taxon>Fungi</taxon>
        <taxon>Dikarya</taxon>
        <taxon>Ascomycota</taxon>
        <taxon>Saccharomycotina</taxon>
        <taxon>Pichiomycetes</taxon>
        <taxon>Debaryomycetaceae</taxon>
        <taxon>Scheffersomyces</taxon>
    </lineage>
</organism>
<keyword evidence="3" id="KW-1133">Transmembrane helix</keyword>
<dbReference type="PANTHER" id="PTHR15407:SF28">
    <property type="entry name" value="RIBITOL-5-PHOSPHATE TRANSFERASE FKTN"/>
    <property type="match status" value="1"/>
</dbReference>
<accession>A3LRJ6</accession>
<evidence type="ECO:0000256" key="4">
    <source>
        <dbReference type="ARBA" id="ARBA00023136"/>
    </source>
</evidence>
<keyword evidence="4" id="KW-0472">Membrane</keyword>
<dbReference type="Pfam" id="PF04991">
    <property type="entry name" value="LicD"/>
    <property type="match status" value="1"/>
</dbReference>
<protein>
    <recommendedName>
        <fullName evidence="5">LicD/FKTN/FKRP nucleotidyltransferase domain-containing protein</fullName>
    </recommendedName>
</protein>
<name>A3LRJ6_PICST</name>
<feature type="domain" description="LicD/FKTN/FKRP nucleotidyltransferase" evidence="5">
    <location>
        <begin position="439"/>
        <end position="562"/>
    </location>
</feature>
<dbReference type="InterPro" id="IPR009644">
    <property type="entry name" value="FKTN/MNN4/W02B3.4-1"/>
</dbReference>
<dbReference type="GO" id="GO:0016020">
    <property type="term" value="C:membrane"/>
    <property type="evidence" value="ECO:0007669"/>
    <property type="project" value="UniProtKB-SubCell"/>
</dbReference>
<evidence type="ECO:0000256" key="3">
    <source>
        <dbReference type="ARBA" id="ARBA00022989"/>
    </source>
</evidence>
<evidence type="ECO:0000256" key="1">
    <source>
        <dbReference type="ARBA" id="ARBA00004167"/>
    </source>
</evidence>
<gene>
    <name evidence="6" type="ORF">PICST_30713</name>
</gene>
<dbReference type="RefSeq" id="XP_001383776.2">
    <property type="nucleotide sequence ID" value="XM_001383739.1"/>
</dbReference>
<dbReference type="GO" id="GO:0009100">
    <property type="term" value="P:glycoprotein metabolic process"/>
    <property type="evidence" value="ECO:0007669"/>
    <property type="project" value="UniProtKB-ARBA"/>
</dbReference>